<evidence type="ECO:0000313" key="3">
    <source>
        <dbReference type="Proteomes" id="UP000540490"/>
    </source>
</evidence>
<accession>A0A7W4IKG9</accession>
<evidence type="ECO:0000313" key="1">
    <source>
        <dbReference type="EMBL" id="MBB2164566.1"/>
    </source>
</evidence>
<evidence type="ECO:0000313" key="4">
    <source>
        <dbReference type="Proteomes" id="UP000561077"/>
    </source>
</evidence>
<keyword evidence="3" id="KW-1185">Reference proteome</keyword>
<protein>
    <submittedName>
        <fullName evidence="1">Uncharacterized protein</fullName>
    </submittedName>
</protein>
<dbReference type="Proteomes" id="UP000540490">
    <property type="component" value="Unassembled WGS sequence"/>
</dbReference>
<dbReference type="AlphaFoldDB" id="A0A7W4IKG9"/>
<comment type="caution">
    <text evidence="1">The sequence shown here is derived from an EMBL/GenBank/DDBJ whole genome shotgun (WGS) entry which is preliminary data.</text>
</comment>
<sequence>MIYELPESLQPTVSLRGTAGIVGDAAFLNQQVILDMRDPARFGIIDSVQHRGD</sequence>
<reference evidence="3 4" key="1">
    <citation type="submission" date="2020-04" db="EMBL/GenBank/DDBJ databases">
        <title>Description of novel Gluconacetobacter.</title>
        <authorList>
            <person name="Sombolestani A."/>
        </authorList>
    </citation>
    <scope>NUCLEOTIDE SEQUENCE [LARGE SCALE GENOMIC DNA]</scope>
    <source>
        <strain evidence="2 3">LMG 1728</strain>
        <strain evidence="1 4">LMG 1731</strain>
    </source>
</reference>
<gene>
    <name evidence="2" type="ORF">HLH25_08430</name>
    <name evidence="1" type="ORF">HLH26_08425</name>
</gene>
<dbReference type="RefSeq" id="WP_182973631.1">
    <property type="nucleotide sequence ID" value="NZ_JABEQN010000008.1"/>
</dbReference>
<organism evidence="1 4">
    <name type="scientific">Gluconacetobacter dulcium</name>
    <dbReference type="NCBI Taxonomy" id="2729096"/>
    <lineage>
        <taxon>Bacteria</taxon>
        <taxon>Pseudomonadati</taxon>
        <taxon>Pseudomonadota</taxon>
        <taxon>Alphaproteobacteria</taxon>
        <taxon>Acetobacterales</taxon>
        <taxon>Acetobacteraceae</taxon>
        <taxon>Gluconacetobacter</taxon>
    </lineage>
</organism>
<evidence type="ECO:0000313" key="2">
    <source>
        <dbReference type="EMBL" id="MBB2193667.1"/>
    </source>
</evidence>
<name>A0A7W4IKG9_9PROT</name>
<dbReference type="EMBL" id="JABEQO010000008">
    <property type="protein sequence ID" value="MBB2164566.1"/>
    <property type="molecule type" value="Genomic_DNA"/>
</dbReference>
<proteinExistence type="predicted"/>
<dbReference type="EMBL" id="JABEQN010000008">
    <property type="protein sequence ID" value="MBB2193667.1"/>
    <property type="molecule type" value="Genomic_DNA"/>
</dbReference>
<dbReference type="Proteomes" id="UP000561077">
    <property type="component" value="Unassembled WGS sequence"/>
</dbReference>